<dbReference type="AlphaFoldDB" id="A0A179B2K5"/>
<gene>
    <name evidence="1" type="ORF">A4H34_01790</name>
</gene>
<protein>
    <submittedName>
        <fullName evidence="1">Uncharacterized protein</fullName>
    </submittedName>
</protein>
<comment type="caution">
    <text evidence="1">The sequence shown here is derived from an EMBL/GenBank/DDBJ whole genome shotgun (WGS) entry which is preliminary data.</text>
</comment>
<keyword evidence="2" id="KW-1185">Reference proteome</keyword>
<organism evidence="1 2">
    <name type="scientific">Peptidiphaga gingivicola</name>
    <dbReference type="NCBI Taxonomy" id="2741497"/>
    <lineage>
        <taxon>Bacteria</taxon>
        <taxon>Bacillati</taxon>
        <taxon>Actinomycetota</taxon>
        <taxon>Actinomycetes</taxon>
        <taxon>Actinomycetales</taxon>
        <taxon>Actinomycetaceae</taxon>
        <taxon>Peptidiphaga</taxon>
    </lineage>
</organism>
<name>A0A179B2K5_9ACTO</name>
<dbReference type="STRING" id="1823756.A4H34_01790"/>
<dbReference type="RefSeq" id="WP_064230876.1">
    <property type="nucleotide sequence ID" value="NZ_LVZK01000001.1"/>
</dbReference>
<accession>A0A179B2K5</accession>
<evidence type="ECO:0000313" key="2">
    <source>
        <dbReference type="Proteomes" id="UP000078368"/>
    </source>
</evidence>
<dbReference type="Proteomes" id="UP000078368">
    <property type="component" value="Unassembled WGS sequence"/>
</dbReference>
<proteinExistence type="predicted"/>
<reference evidence="1 2" key="1">
    <citation type="submission" date="2016-04" db="EMBL/GenBank/DDBJ databases">
        <title>Peptidophaga gingivicola gen. nov., sp. nov., isolated from human subgingival plaque.</title>
        <authorList>
            <person name="Beall C.J."/>
            <person name="Mokrzan E.M."/>
            <person name="Griffen A.L."/>
            <person name="Leys E.J."/>
        </authorList>
    </citation>
    <scope>NUCLEOTIDE SEQUENCE [LARGE SCALE GENOMIC DNA]</scope>
    <source>
        <strain evidence="1 2">BA112</strain>
    </source>
</reference>
<dbReference type="EMBL" id="LVZK01000001">
    <property type="protein sequence ID" value="OAP85946.1"/>
    <property type="molecule type" value="Genomic_DNA"/>
</dbReference>
<sequence>MKETAINPTAVKQAGAKVTDMSARIRAMSGEAQARASNDQLTGTNLGAAAERAANALAKTRTILTNRFDQHAQALTEAAKALEEQDANAAQHFRKAKVGRYGPTIK</sequence>
<evidence type="ECO:0000313" key="1">
    <source>
        <dbReference type="EMBL" id="OAP85946.1"/>
    </source>
</evidence>